<proteinExistence type="predicted"/>
<dbReference type="AlphaFoldDB" id="A0A8E2JLH7"/>
<reference evidence="1 2" key="1">
    <citation type="journal article" date="2016" name="Nat. Commun.">
        <title>Ectomycorrhizal ecology is imprinted in the genome of the dominant symbiotic fungus Cenococcum geophilum.</title>
        <authorList>
            <consortium name="DOE Joint Genome Institute"/>
            <person name="Peter M."/>
            <person name="Kohler A."/>
            <person name="Ohm R.A."/>
            <person name="Kuo A."/>
            <person name="Krutzmann J."/>
            <person name="Morin E."/>
            <person name="Arend M."/>
            <person name="Barry K.W."/>
            <person name="Binder M."/>
            <person name="Choi C."/>
            <person name="Clum A."/>
            <person name="Copeland A."/>
            <person name="Grisel N."/>
            <person name="Haridas S."/>
            <person name="Kipfer T."/>
            <person name="LaButti K."/>
            <person name="Lindquist E."/>
            <person name="Lipzen A."/>
            <person name="Maire R."/>
            <person name="Meier B."/>
            <person name="Mihaltcheva S."/>
            <person name="Molinier V."/>
            <person name="Murat C."/>
            <person name="Poggeler S."/>
            <person name="Quandt C.A."/>
            <person name="Sperisen C."/>
            <person name="Tritt A."/>
            <person name="Tisserant E."/>
            <person name="Crous P.W."/>
            <person name="Henrissat B."/>
            <person name="Nehls U."/>
            <person name="Egli S."/>
            <person name="Spatafora J.W."/>
            <person name="Grigoriev I.V."/>
            <person name="Martin F.M."/>
        </authorList>
    </citation>
    <scope>NUCLEOTIDE SEQUENCE [LARGE SCALE GENOMIC DNA]</scope>
    <source>
        <strain evidence="1 2">CBS 207.34</strain>
    </source>
</reference>
<sequence>QIYKCNFSTCYKMGFFYLHPTKPAEDFVLIIPMNLYEEFGGYTCNKGVLCWLLRKACGVRCFAFGDGGETVELDLGK</sequence>
<accession>A0A8E2JLH7</accession>
<dbReference type="OrthoDB" id="3930719at2759"/>
<dbReference type="EMBL" id="KV751101">
    <property type="protein sequence ID" value="OCL01619.1"/>
    <property type="molecule type" value="Genomic_DNA"/>
</dbReference>
<feature type="non-terminal residue" evidence="1">
    <location>
        <position position="1"/>
    </location>
</feature>
<keyword evidence="2" id="KW-1185">Reference proteome</keyword>
<organism evidence="1 2">
    <name type="scientific">Glonium stellatum</name>
    <dbReference type="NCBI Taxonomy" id="574774"/>
    <lineage>
        <taxon>Eukaryota</taxon>
        <taxon>Fungi</taxon>
        <taxon>Dikarya</taxon>
        <taxon>Ascomycota</taxon>
        <taxon>Pezizomycotina</taxon>
        <taxon>Dothideomycetes</taxon>
        <taxon>Pleosporomycetidae</taxon>
        <taxon>Gloniales</taxon>
        <taxon>Gloniaceae</taxon>
        <taxon>Glonium</taxon>
    </lineage>
</organism>
<evidence type="ECO:0000313" key="2">
    <source>
        <dbReference type="Proteomes" id="UP000250140"/>
    </source>
</evidence>
<protein>
    <submittedName>
        <fullName evidence="1">Uncharacterized protein</fullName>
    </submittedName>
</protein>
<gene>
    <name evidence="1" type="ORF">AOQ84DRAFT_306349</name>
</gene>
<dbReference type="Proteomes" id="UP000250140">
    <property type="component" value="Unassembled WGS sequence"/>
</dbReference>
<name>A0A8E2JLH7_9PEZI</name>
<evidence type="ECO:0000313" key="1">
    <source>
        <dbReference type="EMBL" id="OCL01619.1"/>
    </source>
</evidence>